<dbReference type="PATRIC" id="fig|33935.3.peg.2209"/>
<organism evidence="2 3">
    <name type="scientific">Lysinibacillus macroides</name>
    <dbReference type="NCBI Taxonomy" id="33935"/>
    <lineage>
        <taxon>Bacteria</taxon>
        <taxon>Bacillati</taxon>
        <taxon>Bacillota</taxon>
        <taxon>Bacilli</taxon>
        <taxon>Bacillales</taxon>
        <taxon>Bacillaceae</taxon>
        <taxon>Lysinibacillus</taxon>
    </lineage>
</organism>
<keyword evidence="3" id="KW-1185">Reference proteome</keyword>
<keyword evidence="1" id="KW-0175">Coiled coil</keyword>
<dbReference type="Proteomes" id="UP000037977">
    <property type="component" value="Unassembled WGS sequence"/>
</dbReference>
<name>A0A0M9DHB9_9BACI</name>
<evidence type="ECO:0000256" key="1">
    <source>
        <dbReference type="SAM" id="Coils"/>
    </source>
</evidence>
<dbReference type="OrthoDB" id="2742316at2"/>
<evidence type="ECO:0000313" key="3">
    <source>
        <dbReference type="Proteomes" id="UP000037977"/>
    </source>
</evidence>
<gene>
    <name evidence="2" type="ORF">ADM90_17145</name>
</gene>
<dbReference type="EMBL" id="LGCI01000010">
    <property type="protein sequence ID" value="KOY80899.1"/>
    <property type="molecule type" value="Genomic_DNA"/>
</dbReference>
<feature type="coiled-coil region" evidence="1">
    <location>
        <begin position="59"/>
        <end position="111"/>
    </location>
</feature>
<sequence length="185" mass="20962">MTVAVKNFSSIMNQMRDAYVGESTNEFSLAEHIGLRAASVSDTPEELQKLTQDYQQNVNNFYEQEESGLKENVKQLENNDMNKSDFMEKMRKRKEEALKKSEDMINKLYDSLTDFGEEHPASQIVILTLADKVGAFMQDIMNKVIDVFVGVVDAVKKAISVAVDFISSTFNSIVDSTKNFFAELF</sequence>
<protein>
    <submittedName>
        <fullName evidence="2">Uncharacterized protein</fullName>
    </submittedName>
</protein>
<reference evidence="2 3" key="1">
    <citation type="submission" date="2015-07" db="EMBL/GenBank/DDBJ databases">
        <title>Genome sequencing project for genomic taxonomy and phylogenomics of Bacillus-like bacteria.</title>
        <authorList>
            <person name="Liu B."/>
            <person name="Wang J."/>
            <person name="Zhu Y."/>
            <person name="Liu G."/>
            <person name="Chen Q."/>
            <person name="Chen Z."/>
            <person name="Che J."/>
            <person name="Ge C."/>
            <person name="Shi H."/>
            <person name="Pan Z."/>
            <person name="Liu X."/>
        </authorList>
    </citation>
    <scope>NUCLEOTIDE SEQUENCE [LARGE SCALE GENOMIC DNA]</scope>
    <source>
        <strain evidence="2 3">DSM 54</strain>
    </source>
</reference>
<accession>A0A0M9DHB9</accession>
<dbReference type="AlphaFoldDB" id="A0A0M9DHB9"/>
<evidence type="ECO:0000313" key="2">
    <source>
        <dbReference type="EMBL" id="KOY80899.1"/>
    </source>
</evidence>
<comment type="caution">
    <text evidence="2">The sequence shown here is derived from an EMBL/GenBank/DDBJ whole genome shotgun (WGS) entry which is preliminary data.</text>
</comment>
<proteinExistence type="predicted"/>
<dbReference type="RefSeq" id="WP_053996140.1">
    <property type="nucleotide sequence ID" value="NZ_CP065643.1"/>
</dbReference>